<proteinExistence type="predicted"/>
<dbReference type="InterPro" id="IPR032812">
    <property type="entry name" value="SbsA_Ig"/>
</dbReference>
<feature type="signal peptide" evidence="3">
    <location>
        <begin position="1"/>
        <end position="20"/>
    </location>
</feature>
<evidence type="ECO:0000313" key="5">
    <source>
        <dbReference type="EMBL" id="PAP77023.1"/>
    </source>
</evidence>
<evidence type="ECO:0000313" key="6">
    <source>
        <dbReference type="Proteomes" id="UP000216339"/>
    </source>
</evidence>
<evidence type="ECO:0000256" key="1">
    <source>
        <dbReference type="ARBA" id="ARBA00022729"/>
    </source>
</evidence>
<evidence type="ECO:0000256" key="2">
    <source>
        <dbReference type="SAM" id="MobiDB-lite"/>
    </source>
</evidence>
<dbReference type="OrthoDB" id="9809989at2"/>
<sequence>MRPSAALLLLVLAGCATPVAPTGGPADTTPPTLVASSPADGSTNVSDRTLRLTFSERLATNAATAVTVTPPTETPPDVSVSARELRITLHELRDSTTYVVTVGTALADQRNVALRAPITLAFATGDAIDRGRIAGTVRRPETGAGVGGVAVWAYALDDTLGTVDPGVAAPDYRTETGADGPFTLEYLRPGPYFVLAIEDRNRNARADAGERFAAPPAPALLARDDSTAPEPAAFFVTTLDTVPPVAQRLRPLSDRRVALRFDEPVRLLDTAAFGEAVAVTDSASGDRRAVSWYQPAASAFEVYGEAAPPFPSTPLLVTSEGTDALADSAGLGAPPFRLSATPPVRADTASARFDAFVPSAPDSVVLGRDVRPGIRFTSPPGALLDAVEVRAVGETLDVPFVTTDGVTFVPDSSATLPARFTVVAPVGDSTASQRFVVPDARDLGALVGRVEADGPVRVEVRPEAGAPVVVAADSTGAFVADGLLPGPYTLRIWVDRDGDGRWSGGRLWPYEPPEPLVFLAQPVQVRARWETEIDPITL</sequence>
<dbReference type="Proteomes" id="UP000216339">
    <property type="component" value="Unassembled WGS sequence"/>
</dbReference>
<evidence type="ECO:0000256" key="3">
    <source>
        <dbReference type="SAM" id="SignalP"/>
    </source>
</evidence>
<feature type="compositionally biased region" description="Low complexity" evidence="2">
    <location>
        <begin position="22"/>
        <end position="32"/>
    </location>
</feature>
<dbReference type="Gene3D" id="2.60.40.1220">
    <property type="match status" value="1"/>
</dbReference>
<dbReference type="SUPFAM" id="SSF49452">
    <property type="entry name" value="Starch-binding domain-like"/>
    <property type="match status" value="1"/>
</dbReference>
<keyword evidence="6" id="KW-1185">Reference proteome</keyword>
<protein>
    <recommendedName>
        <fullName evidence="4">SbsA Ig-like domain-containing protein</fullName>
    </recommendedName>
</protein>
<reference evidence="5 6" key="1">
    <citation type="submission" date="2016-11" db="EMBL/GenBank/DDBJ databases">
        <title>Study of marine rhodopsin-containing bacteria.</title>
        <authorList>
            <person name="Yoshizawa S."/>
            <person name="Kumagai Y."/>
            <person name="Kogure K."/>
        </authorList>
    </citation>
    <scope>NUCLEOTIDE SEQUENCE [LARGE SCALE GENOMIC DNA]</scope>
    <source>
        <strain evidence="5 6">SAORIC-28</strain>
    </source>
</reference>
<keyword evidence="1 3" id="KW-0732">Signal</keyword>
<dbReference type="AlphaFoldDB" id="A0A271J0P2"/>
<comment type="caution">
    <text evidence="5">The sequence shown here is derived from an EMBL/GenBank/DDBJ whole genome shotgun (WGS) entry which is preliminary data.</text>
</comment>
<dbReference type="Pfam" id="PF13205">
    <property type="entry name" value="Big_5"/>
    <property type="match status" value="1"/>
</dbReference>
<name>A0A271J0P2_9BACT</name>
<feature type="chain" id="PRO_5012990011" description="SbsA Ig-like domain-containing protein" evidence="3">
    <location>
        <begin position="21"/>
        <end position="538"/>
    </location>
</feature>
<dbReference type="GO" id="GO:0030246">
    <property type="term" value="F:carbohydrate binding"/>
    <property type="evidence" value="ECO:0007669"/>
    <property type="project" value="InterPro"/>
</dbReference>
<dbReference type="InterPro" id="IPR013784">
    <property type="entry name" value="Carb-bd-like_fold"/>
</dbReference>
<dbReference type="InterPro" id="IPR014755">
    <property type="entry name" value="Cu-Rt/internalin_Ig-like"/>
</dbReference>
<organism evidence="5 6">
    <name type="scientific">Rubrivirga marina</name>
    <dbReference type="NCBI Taxonomy" id="1196024"/>
    <lineage>
        <taxon>Bacteria</taxon>
        <taxon>Pseudomonadati</taxon>
        <taxon>Rhodothermota</taxon>
        <taxon>Rhodothermia</taxon>
        <taxon>Rhodothermales</taxon>
        <taxon>Rubricoccaceae</taxon>
        <taxon>Rubrivirga</taxon>
    </lineage>
</organism>
<dbReference type="EMBL" id="MQWD01000001">
    <property type="protein sequence ID" value="PAP77023.1"/>
    <property type="molecule type" value="Genomic_DNA"/>
</dbReference>
<gene>
    <name evidence="5" type="ORF">BSZ37_11555</name>
</gene>
<feature type="domain" description="SbsA Ig-like" evidence="4">
    <location>
        <begin position="27"/>
        <end position="124"/>
    </location>
</feature>
<evidence type="ECO:0000259" key="4">
    <source>
        <dbReference type="Pfam" id="PF13205"/>
    </source>
</evidence>
<feature type="region of interest" description="Disordered" evidence="2">
    <location>
        <begin position="22"/>
        <end position="46"/>
    </location>
</feature>
<dbReference type="RefSeq" id="WP_095510688.1">
    <property type="nucleotide sequence ID" value="NZ_MQWD01000001.1"/>
</dbReference>
<accession>A0A271J0P2</accession>
<dbReference type="PROSITE" id="PS51257">
    <property type="entry name" value="PROKAR_LIPOPROTEIN"/>
    <property type="match status" value="1"/>
</dbReference>